<gene>
    <name evidence="9 11" type="primary">coaD</name>
    <name evidence="11" type="ORF">J0M35_08560</name>
</gene>
<dbReference type="UniPathway" id="UPA00241">
    <property type="reaction ID" value="UER00355"/>
</dbReference>
<evidence type="ECO:0000256" key="4">
    <source>
        <dbReference type="ARBA" id="ARBA00022741"/>
    </source>
</evidence>
<dbReference type="PRINTS" id="PR01020">
    <property type="entry name" value="LPSBIOSNTHSS"/>
</dbReference>
<feature type="binding site" evidence="9">
    <location>
        <begin position="123"/>
        <end position="129"/>
    </location>
    <ligand>
        <name>ATP</name>
        <dbReference type="ChEBI" id="CHEBI:30616"/>
    </ligand>
</feature>
<comment type="pathway">
    <text evidence="9">Cofactor biosynthesis; coenzyme A biosynthesis; CoA from (R)-pantothenate: step 4/5.</text>
</comment>
<feature type="binding site" evidence="9">
    <location>
        <position position="73"/>
    </location>
    <ligand>
        <name>substrate</name>
    </ligand>
</feature>
<comment type="similarity">
    <text evidence="9">Belongs to the bacterial CoaD family.</text>
</comment>
<protein>
    <recommendedName>
        <fullName evidence="9">Phosphopantetheine adenylyltransferase</fullName>
        <ecNumber evidence="9">2.7.7.3</ecNumber>
    </recommendedName>
    <alternativeName>
        <fullName evidence="9">Dephospho-CoA pyrophosphorylase</fullName>
    </alternativeName>
    <alternativeName>
        <fullName evidence="9">Pantetheine-phosphate adenylyltransferase</fullName>
        <shortName evidence="9">PPAT</shortName>
    </alternativeName>
</protein>
<feature type="binding site" evidence="9">
    <location>
        <begin position="9"/>
        <end position="10"/>
    </location>
    <ligand>
        <name>ATP</name>
        <dbReference type="ChEBI" id="CHEBI:30616"/>
    </ligand>
</feature>
<proteinExistence type="inferred from homology"/>
<dbReference type="SUPFAM" id="SSF52374">
    <property type="entry name" value="Nucleotidylyl transferase"/>
    <property type="match status" value="1"/>
</dbReference>
<feature type="binding site" evidence="9">
    <location>
        <position position="87"/>
    </location>
    <ligand>
        <name>substrate</name>
    </ligand>
</feature>
<dbReference type="Gene3D" id="3.40.50.620">
    <property type="entry name" value="HUPs"/>
    <property type="match status" value="1"/>
</dbReference>
<reference evidence="11" key="1">
    <citation type="submission" date="2021-02" db="EMBL/GenBank/DDBJ databases">
        <title>Genome-Resolved Metagenomics of a Microbial Community Performing Photosynthetic Biological Nutrient Removal.</title>
        <authorList>
            <person name="Mcdaniel E.A."/>
        </authorList>
    </citation>
    <scope>NUCLEOTIDE SEQUENCE</scope>
    <source>
        <strain evidence="11">UWPOB_OBS1</strain>
    </source>
</reference>
<dbReference type="InterPro" id="IPR014729">
    <property type="entry name" value="Rossmann-like_a/b/a_fold"/>
</dbReference>
<feature type="domain" description="Cytidyltransferase-like" evidence="10">
    <location>
        <begin position="5"/>
        <end position="133"/>
    </location>
</feature>
<keyword evidence="2 9" id="KW-0808">Transferase</keyword>
<feature type="binding site" evidence="9">
    <location>
        <position position="9"/>
    </location>
    <ligand>
        <name>substrate</name>
    </ligand>
</feature>
<evidence type="ECO:0000313" key="12">
    <source>
        <dbReference type="Proteomes" id="UP000664277"/>
    </source>
</evidence>
<dbReference type="HAMAP" id="MF_00151">
    <property type="entry name" value="PPAT_bact"/>
    <property type="match status" value="1"/>
</dbReference>
<keyword evidence="5 9" id="KW-0067">ATP-binding</keyword>
<evidence type="ECO:0000256" key="6">
    <source>
        <dbReference type="ARBA" id="ARBA00022842"/>
    </source>
</evidence>
<keyword evidence="6 9" id="KW-0460">Magnesium</keyword>
<evidence type="ECO:0000256" key="2">
    <source>
        <dbReference type="ARBA" id="ARBA00022679"/>
    </source>
</evidence>
<evidence type="ECO:0000259" key="10">
    <source>
        <dbReference type="Pfam" id="PF01467"/>
    </source>
</evidence>
<dbReference type="PANTHER" id="PTHR21342:SF1">
    <property type="entry name" value="PHOSPHOPANTETHEINE ADENYLYLTRANSFERASE"/>
    <property type="match status" value="1"/>
</dbReference>
<keyword evidence="7 9" id="KW-0173">Coenzyme A biosynthesis</keyword>
<keyword evidence="3 9" id="KW-0548">Nucleotidyltransferase</keyword>
<evidence type="ECO:0000256" key="7">
    <source>
        <dbReference type="ARBA" id="ARBA00022993"/>
    </source>
</evidence>
<dbReference type="InterPro" id="IPR004821">
    <property type="entry name" value="Cyt_trans-like"/>
</dbReference>
<comment type="function">
    <text evidence="9">Reversibly transfers an adenylyl group from ATP to 4'-phosphopantetheine, yielding dephospho-CoA (dPCoA) and pyrophosphate.</text>
</comment>
<comment type="cofactor">
    <cofactor evidence="9">
        <name>Mg(2+)</name>
        <dbReference type="ChEBI" id="CHEBI:18420"/>
    </cofactor>
</comment>
<keyword evidence="4 9" id="KW-0547">Nucleotide-binding</keyword>
<evidence type="ECO:0000256" key="9">
    <source>
        <dbReference type="HAMAP-Rule" id="MF_00151"/>
    </source>
</evidence>
<evidence type="ECO:0000256" key="3">
    <source>
        <dbReference type="ARBA" id="ARBA00022695"/>
    </source>
</evidence>
<feature type="binding site" evidence="9">
    <location>
        <position position="98"/>
    </location>
    <ligand>
        <name>ATP</name>
        <dbReference type="ChEBI" id="CHEBI:30616"/>
    </ligand>
</feature>
<dbReference type="PANTHER" id="PTHR21342">
    <property type="entry name" value="PHOSPHOPANTETHEINE ADENYLYLTRANSFERASE"/>
    <property type="match status" value="1"/>
</dbReference>
<evidence type="ECO:0000256" key="8">
    <source>
        <dbReference type="ARBA" id="ARBA00029346"/>
    </source>
</evidence>
<evidence type="ECO:0000256" key="1">
    <source>
        <dbReference type="ARBA" id="ARBA00022490"/>
    </source>
</evidence>
<comment type="subunit">
    <text evidence="9">Homohexamer.</text>
</comment>
<comment type="caution">
    <text evidence="11">The sequence shown here is derived from an EMBL/GenBank/DDBJ whole genome shotgun (WGS) entry which is preliminary data.</text>
</comment>
<comment type="subcellular location">
    <subcellularLocation>
        <location evidence="9">Cytoplasm</location>
    </subcellularLocation>
</comment>
<dbReference type="GO" id="GO:0005524">
    <property type="term" value="F:ATP binding"/>
    <property type="evidence" value="ECO:0007669"/>
    <property type="project" value="UniProtKB-KW"/>
</dbReference>
<feature type="binding site" evidence="9">
    <location>
        <position position="17"/>
    </location>
    <ligand>
        <name>ATP</name>
        <dbReference type="ChEBI" id="CHEBI:30616"/>
    </ligand>
</feature>
<dbReference type="Pfam" id="PF01467">
    <property type="entry name" value="CTP_transf_like"/>
    <property type="match status" value="1"/>
</dbReference>
<dbReference type="EMBL" id="JAFLCK010000010">
    <property type="protein sequence ID" value="MBN8660397.1"/>
    <property type="molecule type" value="Genomic_DNA"/>
</dbReference>
<accession>A0A8J7PA27</accession>
<keyword evidence="1 9" id="KW-0963">Cytoplasm</keyword>
<feature type="binding site" evidence="9">
    <location>
        <position position="41"/>
    </location>
    <ligand>
        <name>substrate</name>
    </ligand>
</feature>
<dbReference type="InterPro" id="IPR001980">
    <property type="entry name" value="PPAT"/>
</dbReference>
<dbReference type="Proteomes" id="UP000664277">
    <property type="component" value="Unassembled WGS sequence"/>
</dbReference>
<sequence length="164" mass="18332">MARAIYPGSFDPMTLGHLDIIRRASKLFDEVIMAVVGNPGKSPLLPMDIRKNLIEESVKDLRGVKVEEFQGLTVDYAKATNTTVLIRGLRAISDFEAELGMAQANKQLFPELETIFLMTKAEYSFISSSTVKEIARLGGDVSQFVPHPVNDYLREHFSRGTKQK</sequence>
<dbReference type="NCBIfam" id="TIGR01510">
    <property type="entry name" value="coaD_prev_kdtB"/>
    <property type="match status" value="1"/>
</dbReference>
<evidence type="ECO:0000256" key="5">
    <source>
        <dbReference type="ARBA" id="ARBA00022840"/>
    </source>
</evidence>
<organism evidence="11 12">
    <name type="scientific">Candidatus Obscuribacter phosphatis</name>
    <dbReference type="NCBI Taxonomy" id="1906157"/>
    <lineage>
        <taxon>Bacteria</taxon>
        <taxon>Bacillati</taxon>
        <taxon>Candidatus Melainabacteria</taxon>
        <taxon>Candidatus Obscuribacterales</taxon>
        <taxon>Candidatus Obscuribacteraceae</taxon>
        <taxon>Candidatus Obscuribacter</taxon>
    </lineage>
</organism>
<dbReference type="EC" id="2.7.7.3" evidence="9"/>
<dbReference type="NCBIfam" id="TIGR00125">
    <property type="entry name" value="cyt_tran_rel"/>
    <property type="match status" value="1"/>
</dbReference>
<evidence type="ECO:0000313" key="11">
    <source>
        <dbReference type="EMBL" id="MBN8660397.1"/>
    </source>
</evidence>
<feature type="site" description="Transition state stabilizer" evidence="9">
    <location>
        <position position="17"/>
    </location>
</feature>
<dbReference type="CDD" id="cd02163">
    <property type="entry name" value="PPAT"/>
    <property type="match status" value="1"/>
</dbReference>
<dbReference type="GO" id="GO:0005737">
    <property type="term" value="C:cytoplasm"/>
    <property type="evidence" value="ECO:0007669"/>
    <property type="project" value="UniProtKB-SubCell"/>
</dbReference>
<dbReference type="GO" id="GO:0015937">
    <property type="term" value="P:coenzyme A biosynthetic process"/>
    <property type="evidence" value="ECO:0007669"/>
    <property type="project" value="UniProtKB-UniRule"/>
</dbReference>
<feature type="binding site" evidence="9">
    <location>
        <begin position="88"/>
        <end position="90"/>
    </location>
    <ligand>
        <name>ATP</name>
        <dbReference type="ChEBI" id="CHEBI:30616"/>
    </ligand>
</feature>
<comment type="catalytic activity">
    <reaction evidence="8 9">
        <text>(R)-4'-phosphopantetheine + ATP + H(+) = 3'-dephospho-CoA + diphosphate</text>
        <dbReference type="Rhea" id="RHEA:19801"/>
        <dbReference type="ChEBI" id="CHEBI:15378"/>
        <dbReference type="ChEBI" id="CHEBI:30616"/>
        <dbReference type="ChEBI" id="CHEBI:33019"/>
        <dbReference type="ChEBI" id="CHEBI:57328"/>
        <dbReference type="ChEBI" id="CHEBI:61723"/>
        <dbReference type="EC" id="2.7.7.3"/>
    </reaction>
</comment>
<dbReference type="AlphaFoldDB" id="A0A8J7PA27"/>
<dbReference type="GO" id="GO:0004595">
    <property type="term" value="F:pantetheine-phosphate adenylyltransferase activity"/>
    <property type="evidence" value="ECO:0007669"/>
    <property type="project" value="UniProtKB-UniRule"/>
</dbReference>
<name>A0A8J7PA27_9BACT</name>